<keyword evidence="3" id="KW-0731">Sigma factor</keyword>
<evidence type="ECO:0000313" key="8">
    <source>
        <dbReference type="Proteomes" id="UP000321362"/>
    </source>
</evidence>
<evidence type="ECO:0000259" key="6">
    <source>
        <dbReference type="Pfam" id="PF08281"/>
    </source>
</evidence>
<dbReference type="CDD" id="cd06171">
    <property type="entry name" value="Sigma70_r4"/>
    <property type="match status" value="1"/>
</dbReference>
<comment type="similarity">
    <text evidence="1">Belongs to the sigma-70 factor family. ECF subfamily.</text>
</comment>
<evidence type="ECO:0000256" key="1">
    <source>
        <dbReference type="ARBA" id="ARBA00010641"/>
    </source>
</evidence>
<dbReference type="AlphaFoldDB" id="A0A5B8W3I6"/>
<dbReference type="InterPro" id="IPR039425">
    <property type="entry name" value="RNA_pol_sigma-70-like"/>
</dbReference>
<evidence type="ECO:0000256" key="4">
    <source>
        <dbReference type="ARBA" id="ARBA00023163"/>
    </source>
</evidence>
<feature type="domain" description="RNA polymerase sigma factor 70 region 4 type 2" evidence="6">
    <location>
        <begin position="140"/>
        <end position="191"/>
    </location>
</feature>
<dbReference type="Gene3D" id="1.10.10.10">
    <property type="entry name" value="Winged helix-like DNA-binding domain superfamily/Winged helix DNA-binding domain"/>
    <property type="match status" value="1"/>
</dbReference>
<dbReference type="PANTHER" id="PTHR43133">
    <property type="entry name" value="RNA POLYMERASE ECF-TYPE SIGMA FACTO"/>
    <property type="match status" value="1"/>
</dbReference>
<proteinExistence type="inferred from homology"/>
<dbReference type="GO" id="GO:0006352">
    <property type="term" value="P:DNA-templated transcription initiation"/>
    <property type="evidence" value="ECO:0007669"/>
    <property type="project" value="InterPro"/>
</dbReference>
<dbReference type="GO" id="GO:0016987">
    <property type="term" value="F:sigma factor activity"/>
    <property type="evidence" value="ECO:0007669"/>
    <property type="project" value="UniProtKB-KW"/>
</dbReference>
<evidence type="ECO:0000259" key="5">
    <source>
        <dbReference type="Pfam" id="PF04542"/>
    </source>
</evidence>
<dbReference type="InterPro" id="IPR014284">
    <property type="entry name" value="RNA_pol_sigma-70_dom"/>
</dbReference>
<sequence length="208" mass="24687">MGAVGTNINYNYPFFMNMNDQLAIRWEKTRQGDVSEFGAIHHELYPVLYHYVLKITRDEIVSQDLVQELFIKMWERRERLGPIYNVRVYFFKAARSLALNYFKSQKNHLPIAEDQREIDLAFSQEEIWVNGENDVEFNRLLTLALNALPKRQKEMVHLKYFDGWTYEQIAEVTGINYQSVVNHVHRAMQQLRTNLVDDKRVQSCRIAV</sequence>
<accession>A0A5B8W3I6</accession>
<name>A0A5B8W3I6_9SPHI</name>
<keyword evidence="4" id="KW-0804">Transcription</keyword>
<reference evidence="7 8" key="1">
    <citation type="journal article" date="2013" name="J. Microbiol.">
        <title>Mucilaginibacter ginsenosidivorax sp. nov., with ginsenoside converting activity isolated from sediment.</title>
        <authorList>
            <person name="Kim J.K."/>
            <person name="Choi T.E."/>
            <person name="Liu Q.M."/>
            <person name="Park H.Y."/>
            <person name="Yi T.H."/>
            <person name="Yoon M.H."/>
            <person name="Kim S.C."/>
            <person name="Im W.T."/>
        </authorList>
    </citation>
    <scope>NUCLEOTIDE SEQUENCE [LARGE SCALE GENOMIC DNA]</scope>
    <source>
        <strain evidence="7 8">KHI28</strain>
    </source>
</reference>
<dbReference type="KEGG" id="mgk:FSB76_22770"/>
<evidence type="ECO:0000313" key="7">
    <source>
        <dbReference type="EMBL" id="QEC78630.1"/>
    </source>
</evidence>
<dbReference type="SUPFAM" id="SSF88659">
    <property type="entry name" value="Sigma3 and sigma4 domains of RNA polymerase sigma factors"/>
    <property type="match status" value="1"/>
</dbReference>
<dbReference type="GO" id="GO:0003677">
    <property type="term" value="F:DNA binding"/>
    <property type="evidence" value="ECO:0007669"/>
    <property type="project" value="InterPro"/>
</dbReference>
<dbReference type="Gene3D" id="1.10.1740.10">
    <property type="match status" value="1"/>
</dbReference>
<dbReference type="InterPro" id="IPR013324">
    <property type="entry name" value="RNA_pol_sigma_r3/r4-like"/>
</dbReference>
<evidence type="ECO:0000256" key="3">
    <source>
        <dbReference type="ARBA" id="ARBA00023082"/>
    </source>
</evidence>
<dbReference type="Proteomes" id="UP000321362">
    <property type="component" value="Chromosome"/>
</dbReference>
<feature type="domain" description="RNA polymerase sigma-70 region 2" evidence="5">
    <location>
        <begin position="43"/>
        <end position="106"/>
    </location>
</feature>
<protein>
    <submittedName>
        <fullName evidence="7">Sigma-70 family RNA polymerase sigma factor</fullName>
    </submittedName>
</protein>
<dbReference type="Pfam" id="PF04542">
    <property type="entry name" value="Sigma70_r2"/>
    <property type="match status" value="1"/>
</dbReference>
<evidence type="ECO:0000256" key="2">
    <source>
        <dbReference type="ARBA" id="ARBA00023015"/>
    </source>
</evidence>
<gene>
    <name evidence="7" type="ORF">FSB76_22770</name>
</gene>
<dbReference type="EMBL" id="CP042437">
    <property type="protein sequence ID" value="QEC78630.1"/>
    <property type="molecule type" value="Genomic_DNA"/>
</dbReference>
<dbReference type="InterPro" id="IPR013249">
    <property type="entry name" value="RNA_pol_sigma70_r4_t2"/>
</dbReference>
<dbReference type="NCBIfam" id="TIGR02937">
    <property type="entry name" value="sigma70-ECF"/>
    <property type="match status" value="1"/>
</dbReference>
<dbReference type="InterPro" id="IPR013325">
    <property type="entry name" value="RNA_pol_sigma_r2"/>
</dbReference>
<organism evidence="7 8">
    <name type="scientific">Mucilaginibacter ginsenosidivorax</name>
    <dbReference type="NCBI Taxonomy" id="862126"/>
    <lineage>
        <taxon>Bacteria</taxon>
        <taxon>Pseudomonadati</taxon>
        <taxon>Bacteroidota</taxon>
        <taxon>Sphingobacteriia</taxon>
        <taxon>Sphingobacteriales</taxon>
        <taxon>Sphingobacteriaceae</taxon>
        <taxon>Mucilaginibacter</taxon>
    </lineage>
</organism>
<dbReference type="InterPro" id="IPR036388">
    <property type="entry name" value="WH-like_DNA-bd_sf"/>
</dbReference>
<dbReference type="OrthoDB" id="9150024at2"/>
<dbReference type="SUPFAM" id="SSF88946">
    <property type="entry name" value="Sigma2 domain of RNA polymerase sigma factors"/>
    <property type="match status" value="1"/>
</dbReference>
<dbReference type="InterPro" id="IPR007627">
    <property type="entry name" value="RNA_pol_sigma70_r2"/>
</dbReference>
<dbReference type="Pfam" id="PF08281">
    <property type="entry name" value="Sigma70_r4_2"/>
    <property type="match status" value="1"/>
</dbReference>
<keyword evidence="2" id="KW-0805">Transcription regulation</keyword>
<dbReference type="PANTHER" id="PTHR43133:SF46">
    <property type="entry name" value="RNA POLYMERASE SIGMA-70 FACTOR ECF SUBFAMILY"/>
    <property type="match status" value="1"/>
</dbReference>
<keyword evidence="8" id="KW-1185">Reference proteome</keyword>